<comment type="caution">
    <text evidence="6">The sequence shown here is derived from an EMBL/GenBank/DDBJ whole genome shotgun (WGS) entry which is preliminary data.</text>
</comment>
<dbReference type="PANTHER" id="PTHR42978">
    <property type="entry name" value="QUORUM-QUENCHING LACTONASE YTNP-RELATED-RELATED"/>
    <property type="match status" value="1"/>
</dbReference>
<dbReference type="PANTHER" id="PTHR42978:SF6">
    <property type="entry name" value="QUORUM-QUENCHING LACTONASE YTNP-RELATED"/>
    <property type="match status" value="1"/>
</dbReference>
<dbReference type="AlphaFoldDB" id="A0A0A3XT02"/>
<evidence type="ECO:0000256" key="4">
    <source>
        <dbReference type="ARBA" id="ARBA00022833"/>
    </source>
</evidence>
<organism evidence="6 7">
    <name type="scientific">Bradyrhizobium japonicum</name>
    <dbReference type="NCBI Taxonomy" id="375"/>
    <lineage>
        <taxon>Bacteria</taxon>
        <taxon>Pseudomonadati</taxon>
        <taxon>Pseudomonadota</taxon>
        <taxon>Alphaproteobacteria</taxon>
        <taxon>Hyphomicrobiales</taxon>
        <taxon>Nitrobacteraceae</taxon>
        <taxon>Bradyrhizobium</taxon>
    </lineage>
</organism>
<evidence type="ECO:0000256" key="2">
    <source>
        <dbReference type="ARBA" id="ARBA00022723"/>
    </source>
</evidence>
<accession>A0A0A3XT02</accession>
<dbReference type="CDD" id="cd07720">
    <property type="entry name" value="OPHC2-like_MBL-fold"/>
    <property type="match status" value="1"/>
</dbReference>
<feature type="domain" description="Metallo-beta-lactamase" evidence="5">
    <location>
        <begin position="61"/>
        <end position="264"/>
    </location>
</feature>
<keyword evidence="3" id="KW-0378">Hydrolase</keyword>
<sequence length="292" mass="31044">MTNSNAWQAPGLNRRKIGDYVVTAIVDGIVAVPFDLLSGIGPDEAMSMTVAAGRPSSSAMTVSAYLIEGRDRTILVDGGGGGINGWGGRLHASLAAANVNPLAIDQILLTHAHPDHIGGLVGALPSAPQFPNAEIVMHDAEFVFWSDDANLNQAPDPVKPFFHAARAVFEAYGARRRTVSAGQVAPGIEIEHLPGHTPGHSGYRIDGGGASLLIWGDIVHYPDIQVSRPEVTIAFDADPQAAAETRRKMLERVSATGELVAGMHLNFPGFARLSKQGQSFEIRHEPWSAELI</sequence>
<keyword evidence="4" id="KW-0862">Zinc</keyword>
<evidence type="ECO:0000256" key="1">
    <source>
        <dbReference type="ARBA" id="ARBA00007749"/>
    </source>
</evidence>
<evidence type="ECO:0000256" key="3">
    <source>
        <dbReference type="ARBA" id="ARBA00022801"/>
    </source>
</evidence>
<comment type="similarity">
    <text evidence="1">Belongs to the metallo-beta-lactamase superfamily.</text>
</comment>
<gene>
    <name evidence="6" type="ORF">MA20_23780</name>
</gene>
<dbReference type="GO" id="GO:0046872">
    <property type="term" value="F:metal ion binding"/>
    <property type="evidence" value="ECO:0007669"/>
    <property type="project" value="UniProtKB-KW"/>
</dbReference>
<dbReference type="Pfam" id="PF00753">
    <property type="entry name" value="Lactamase_B"/>
    <property type="match status" value="1"/>
</dbReference>
<dbReference type="Proteomes" id="UP000030377">
    <property type="component" value="Unassembled WGS sequence"/>
</dbReference>
<dbReference type="InterPro" id="IPR001279">
    <property type="entry name" value="Metallo-B-lactamas"/>
</dbReference>
<dbReference type="InterPro" id="IPR036866">
    <property type="entry name" value="RibonucZ/Hydroxyglut_hydro"/>
</dbReference>
<dbReference type="InterPro" id="IPR051013">
    <property type="entry name" value="MBL_superfamily_lactonases"/>
</dbReference>
<dbReference type="RefSeq" id="WP_041957158.1">
    <property type="nucleotide sequence ID" value="NZ_JAOQNC010000001.1"/>
</dbReference>
<evidence type="ECO:0000313" key="7">
    <source>
        <dbReference type="Proteomes" id="UP000030377"/>
    </source>
</evidence>
<name>A0A0A3XT02_BRAJP</name>
<dbReference type="GO" id="GO:0016787">
    <property type="term" value="F:hydrolase activity"/>
    <property type="evidence" value="ECO:0007669"/>
    <property type="project" value="UniProtKB-KW"/>
</dbReference>
<dbReference type="EMBL" id="JRPN01000018">
    <property type="protein sequence ID" value="KGT77587.1"/>
    <property type="molecule type" value="Genomic_DNA"/>
</dbReference>
<proteinExistence type="inferred from homology"/>
<protein>
    <submittedName>
        <fullName evidence="6">Beta-lactamase</fullName>
    </submittedName>
</protein>
<dbReference type="SMART" id="SM00849">
    <property type="entry name" value="Lactamase_B"/>
    <property type="match status" value="1"/>
</dbReference>
<dbReference type="Gene3D" id="3.60.15.10">
    <property type="entry name" value="Ribonuclease Z/Hydroxyacylglutathione hydrolase-like"/>
    <property type="match status" value="1"/>
</dbReference>
<dbReference type="SUPFAM" id="SSF56281">
    <property type="entry name" value="Metallo-hydrolase/oxidoreductase"/>
    <property type="match status" value="1"/>
</dbReference>
<keyword evidence="2" id="KW-0479">Metal-binding</keyword>
<evidence type="ECO:0000259" key="5">
    <source>
        <dbReference type="SMART" id="SM00849"/>
    </source>
</evidence>
<reference evidence="6 7" key="1">
    <citation type="submission" date="2014-09" db="EMBL/GenBank/DDBJ databases">
        <title>Draft genome of Bradyrhizobium japonicum Is-34.</title>
        <authorList>
            <person name="Tsurumaru H."/>
            <person name="Yamakawa T."/>
            <person name="Hashimoto S."/>
            <person name="Okizaki K."/>
            <person name="Kanesaki Y."/>
            <person name="Yoshikawa H."/>
            <person name="Yajima S."/>
        </authorList>
    </citation>
    <scope>NUCLEOTIDE SEQUENCE [LARGE SCALE GENOMIC DNA]</scope>
    <source>
        <strain evidence="6 7">Is-34</strain>
    </source>
</reference>
<evidence type="ECO:0000313" key="6">
    <source>
        <dbReference type="EMBL" id="KGT77587.1"/>
    </source>
</evidence>